<dbReference type="Proteomes" id="UP000813444">
    <property type="component" value="Unassembled WGS sequence"/>
</dbReference>
<comment type="caution">
    <text evidence="2">The sequence shown here is derived from an EMBL/GenBank/DDBJ whole genome shotgun (WGS) entry which is preliminary data.</text>
</comment>
<proteinExistence type="predicted"/>
<reference evidence="2" key="1">
    <citation type="journal article" date="2021" name="Nat. Commun.">
        <title>Genetic determinants of endophytism in the Arabidopsis root mycobiome.</title>
        <authorList>
            <person name="Mesny F."/>
            <person name="Miyauchi S."/>
            <person name="Thiergart T."/>
            <person name="Pickel B."/>
            <person name="Atanasova L."/>
            <person name="Karlsson M."/>
            <person name="Huettel B."/>
            <person name="Barry K.W."/>
            <person name="Haridas S."/>
            <person name="Chen C."/>
            <person name="Bauer D."/>
            <person name="Andreopoulos W."/>
            <person name="Pangilinan J."/>
            <person name="LaButti K."/>
            <person name="Riley R."/>
            <person name="Lipzen A."/>
            <person name="Clum A."/>
            <person name="Drula E."/>
            <person name="Henrissat B."/>
            <person name="Kohler A."/>
            <person name="Grigoriev I.V."/>
            <person name="Martin F.M."/>
            <person name="Hacquard S."/>
        </authorList>
    </citation>
    <scope>NUCLEOTIDE SEQUENCE</scope>
    <source>
        <strain evidence="2">MPI-CAGE-CH-0235</strain>
    </source>
</reference>
<feature type="domain" description="Calcineurin-like phosphoesterase" evidence="1">
    <location>
        <begin position="4"/>
        <end position="226"/>
    </location>
</feature>
<protein>
    <submittedName>
        <fullName evidence="2">Calcineurin-like phosphoesterase</fullName>
    </submittedName>
</protein>
<evidence type="ECO:0000259" key="1">
    <source>
        <dbReference type="Pfam" id="PF00149"/>
    </source>
</evidence>
<evidence type="ECO:0000313" key="2">
    <source>
        <dbReference type="EMBL" id="KAH7309121.1"/>
    </source>
</evidence>
<dbReference type="InterPro" id="IPR029052">
    <property type="entry name" value="Metallo-depent_PP-like"/>
</dbReference>
<name>A0A8K0SIN9_9HYPO</name>
<dbReference type="EMBL" id="JAGPNK010000014">
    <property type="protein sequence ID" value="KAH7309121.1"/>
    <property type="molecule type" value="Genomic_DNA"/>
</dbReference>
<accession>A0A8K0SIN9</accession>
<dbReference type="AlphaFoldDB" id="A0A8K0SIN9"/>
<dbReference type="PANTHER" id="PTHR37844:SF2">
    <property type="entry name" value="SER_THR PROTEIN PHOSPHATASE SUPERFAMILY (AFU_ORTHOLOGUE AFUA_1G14840)"/>
    <property type="match status" value="1"/>
</dbReference>
<evidence type="ECO:0000313" key="3">
    <source>
        <dbReference type="Proteomes" id="UP000813444"/>
    </source>
</evidence>
<dbReference type="SUPFAM" id="SSF56300">
    <property type="entry name" value="Metallo-dependent phosphatases"/>
    <property type="match status" value="1"/>
</dbReference>
<dbReference type="Pfam" id="PF00149">
    <property type="entry name" value="Metallophos"/>
    <property type="match status" value="1"/>
</dbReference>
<dbReference type="Gene3D" id="3.60.21.10">
    <property type="match status" value="1"/>
</dbReference>
<sequence length="267" mass="30833">MADVIISDLHLEMNGNYHEFEITSRAPNLALLGDIGNMALHTDEYLDFLTAQLKQFERVFLVCGNHESYQGTWEKTLRTFHEFERSVWPRSDLGDFILLDRNAYRIPDTQTVILGCSLFSFLPPLYMDKCRQSINDFHKIQGWTPKAHNQAHKRDLAWLNDQVRQRDGTDDKIMILTHWCPTSSEKAADVRHANSPRSYAFRSDLSGQTCFQSGNVKLWAFGHTHYNCDFSVERHGNAEPLRLLSNQQGYQYHGISQCAGRRMSFAN</sequence>
<dbReference type="PANTHER" id="PTHR37844">
    <property type="entry name" value="SER/THR PROTEIN PHOSPHATASE SUPERFAMILY (AFU_ORTHOLOGUE AFUA_1G14840)"/>
    <property type="match status" value="1"/>
</dbReference>
<keyword evidence="3" id="KW-1185">Reference proteome</keyword>
<dbReference type="InterPro" id="IPR004843">
    <property type="entry name" value="Calcineurin-like_PHP"/>
</dbReference>
<organism evidence="2 3">
    <name type="scientific">Stachybotrys elegans</name>
    <dbReference type="NCBI Taxonomy" id="80388"/>
    <lineage>
        <taxon>Eukaryota</taxon>
        <taxon>Fungi</taxon>
        <taxon>Dikarya</taxon>
        <taxon>Ascomycota</taxon>
        <taxon>Pezizomycotina</taxon>
        <taxon>Sordariomycetes</taxon>
        <taxon>Hypocreomycetidae</taxon>
        <taxon>Hypocreales</taxon>
        <taxon>Stachybotryaceae</taxon>
        <taxon>Stachybotrys</taxon>
    </lineage>
</organism>
<dbReference type="GO" id="GO:0016787">
    <property type="term" value="F:hydrolase activity"/>
    <property type="evidence" value="ECO:0007669"/>
    <property type="project" value="InterPro"/>
</dbReference>
<gene>
    <name evidence="2" type="ORF">B0I35DRAFT_453636</name>
</gene>
<dbReference type="OrthoDB" id="550558at2759"/>